<dbReference type="EMBL" id="QHJG01000025">
    <property type="protein sequence ID" value="PWY54907.1"/>
    <property type="molecule type" value="Genomic_DNA"/>
</dbReference>
<evidence type="ECO:0000313" key="2">
    <source>
        <dbReference type="EMBL" id="PWY54907.1"/>
    </source>
</evidence>
<sequence length="93" mass="10485">MDLFWLAKDDILILISSSLFNLVVGVLVGFVEINFFTVIAILHFLGLVYVRFFEVVTVSHIGVLNERVLGNKDELVIVDNFASNRGLVLNENF</sequence>
<dbReference type="RefSeq" id="WP_110143377.1">
    <property type="nucleotide sequence ID" value="NZ_QHJG01000025.1"/>
</dbReference>
<dbReference type="Proteomes" id="UP000247152">
    <property type="component" value="Unassembled WGS sequence"/>
</dbReference>
<accession>A0A317U270</accession>
<reference evidence="2 3" key="1">
    <citation type="submission" date="2018-05" db="EMBL/GenBank/DDBJ databases">
        <title>Legionella qingyii sp.nov., whole genome shotgun sequence.</title>
        <authorList>
            <person name="Wu H."/>
            <person name="Zhu Q."/>
            <person name="Hu C."/>
        </authorList>
    </citation>
    <scope>NUCLEOTIDE SEQUENCE [LARGE SCALE GENOMIC DNA]</scope>
    <source>
        <strain evidence="2 3">HEB18</strain>
    </source>
</reference>
<organism evidence="2 3">
    <name type="scientific">Legionella qingyii</name>
    <dbReference type="NCBI Taxonomy" id="2184757"/>
    <lineage>
        <taxon>Bacteria</taxon>
        <taxon>Pseudomonadati</taxon>
        <taxon>Pseudomonadota</taxon>
        <taxon>Gammaproteobacteria</taxon>
        <taxon>Legionellales</taxon>
        <taxon>Legionellaceae</taxon>
        <taxon>Legionella</taxon>
    </lineage>
</organism>
<protein>
    <submittedName>
        <fullName evidence="2">Uncharacterized protein</fullName>
    </submittedName>
</protein>
<name>A0A317U270_9GAMM</name>
<evidence type="ECO:0000313" key="3">
    <source>
        <dbReference type="Proteomes" id="UP000247152"/>
    </source>
</evidence>
<comment type="caution">
    <text evidence="2">The sequence shown here is derived from an EMBL/GenBank/DDBJ whole genome shotgun (WGS) entry which is preliminary data.</text>
</comment>
<proteinExistence type="predicted"/>
<gene>
    <name evidence="2" type="ORF">DGG96_14530</name>
</gene>
<keyword evidence="1" id="KW-1133">Transmembrane helix</keyword>
<feature type="transmembrane region" description="Helical" evidence="1">
    <location>
        <begin position="36"/>
        <end position="53"/>
    </location>
</feature>
<dbReference type="AlphaFoldDB" id="A0A317U270"/>
<evidence type="ECO:0000256" key="1">
    <source>
        <dbReference type="SAM" id="Phobius"/>
    </source>
</evidence>
<keyword evidence="1" id="KW-0812">Transmembrane</keyword>
<keyword evidence="1" id="KW-0472">Membrane</keyword>
<feature type="transmembrane region" description="Helical" evidence="1">
    <location>
        <begin position="12"/>
        <end position="30"/>
    </location>
</feature>